<reference evidence="4 5" key="1">
    <citation type="submission" date="2020-04" db="EMBL/GenBank/DDBJ databases">
        <title>Flammeovirgaceae bacterium KN852 isolated from deep sea.</title>
        <authorList>
            <person name="Zhang D.-C."/>
        </authorList>
    </citation>
    <scope>NUCLEOTIDE SEQUENCE [LARGE SCALE GENOMIC DNA]</scope>
    <source>
        <strain evidence="4 5">KN852</strain>
    </source>
</reference>
<dbReference type="Gene3D" id="3.90.550.10">
    <property type="entry name" value="Spore Coat Polysaccharide Biosynthesis Protein SpsA, Chain A"/>
    <property type="match status" value="1"/>
</dbReference>
<dbReference type="RefSeq" id="WP_169682763.1">
    <property type="nucleotide sequence ID" value="NZ_JABBNU010000008.1"/>
</dbReference>
<dbReference type="InterPro" id="IPR034683">
    <property type="entry name" value="IspD/TarI"/>
</dbReference>
<comment type="pathway">
    <text evidence="3">Isoprenoid biosynthesis; isopentenyl diphosphate biosynthesis via DXP pathway; isopentenyl diphosphate from 1-deoxy-D-xylulose 5-phosphate: step 2/6.</text>
</comment>
<feature type="site" description="Positions MEP for the nucleophilic attack" evidence="3">
    <location>
        <position position="155"/>
    </location>
</feature>
<dbReference type="EMBL" id="JABBNU010000008">
    <property type="protein sequence ID" value="NMM49552.1"/>
    <property type="molecule type" value="Genomic_DNA"/>
</dbReference>
<evidence type="ECO:0000313" key="5">
    <source>
        <dbReference type="Proteomes" id="UP000559010"/>
    </source>
</evidence>
<dbReference type="PANTHER" id="PTHR32125:SF4">
    <property type="entry name" value="2-C-METHYL-D-ERYTHRITOL 4-PHOSPHATE CYTIDYLYLTRANSFERASE, CHLOROPLASTIC"/>
    <property type="match status" value="1"/>
</dbReference>
<dbReference type="UniPathway" id="UPA00056">
    <property type="reaction ID" value="UER00093"/>
</dbReference>
<gene>
    <name evidence="3" type="primary">ispD</name>
    <name evidence="4" type="ORF">HH304_14180</name>
</gene>
<comment type="function">
    <text evidence="3">Catalyzes the formation of 4-diphosphocytidyl-2-C-methyl-D-erythritol from CTP and 2-C-methyl-D-erythritol 4-phosphate (MEP).</text>
</comment>
<dbReference type="CDD" id="cd02516">
    <property type="entry name" value="CDP-ME_synthetase"/>
    <property type="match status" value="1"/>
</dbReference>
<dbReference type="NCBIfam" id="TIGR00453">
    <property type="entry name" value="ispD"/>
    <property type="match status" value="1"/>
</dbReference>
<accession>A0A848J923</accession>
<protein>
    <recommendedName>
        <fullName evidence="3">2-C-methyl-D-erythritol 4-phosphate cytidylyltransferase</fullName>
        <ecNumber evidence="3">2.7.7.60</ecNumber>
    </recommendedName>
    <alternativeName>
        <fullName evidence="3">4-diphosphocytidyl-2C-methyl-D-erythritol synthase</fullName>
    </alternativeName>
    <alternativeName>
        <fullName evidence="3">MEP cytidylyltransferase</fullName>
        <shortName evidence="3">MCT</shortName>
    </alternativeName>
</protein>
<dbReference type="AlphaFoldDB" id="A0A848J923"/>
<keyword evidence="3" id="KW-0414">Isoprene biosynthesis</keyword>
<dbReference type="HAMAP" id="MF_00108">
    <property type="entry name" value="IspD"/>
    <property type="match status" value="1"/>
</dbReference>
<feature type="site" description="Transition state stabilizer" evidence="3">
    <location>
        <position position="15"/>
    </location>
</feature>
<dbReference type="EC" id="2.7.7.60" evidence="3"/>
<keyword evidence="5" id="KW-1185">Reference proteome</keyword>
<dbReference type="GO" id="GO:0050518">
    <property type="term" value="F:2-C-methyl-D-erythritol 4-phosphate cytidylyltransferase activity"/>
    <property type="evidence" value="ECO:0007669"/>
    <property type="project" value="UniProtKB-UniRule"/>
</dbReference>
<comment type="similarity">
    <text evidence="3">Belongs to the IspD/TarI cytidylyltransferase family. IspD subfamily.</text>
</comment>
<evidence type="ECO:0000256" key="2">
    <source>
        <dbReference type="ARBA" id="ARBA00022695"/>
    </source>
</evidence>
<organism evidence="4 5">
    <name type="scientific">Marinigracilibium pacificum</name>
    <dbReference type="NCBI Taxonomy" id="2729599"/>
    <lineage>
        <taxon>Bacteria</taxon>
        <taxon>Pseudomonadati</taxon>
        <taxon>Bacteroidota</taxon>
        <taxon>Cytophagia</taxon>
        <taxon>Cytophagales</taxon>
        <taxon>Flammeovirgaceae</taxon>
        <taxon>Marinigracilibium</taxon>
    </lineage>
</organism>
<dbReference type="Pfam" id="PF01128">
    <property type="entry name" value="IspD"/>
    <property type="match status" value="1"/>
</dbReference>
<dbReference type="InterPro" id="IPR050088">
    <property type="entry name" value="IspD/TarI_cytidylyltransf_bact"/>
</dbReference>
<dbReference type="SUPFAM" id="SSF53448">
    <property type="entry name" value="Nucleotide-diphospho-sugar transferases"/>
    <property type="match status" value="1"/>
</dbReference>
<evidence type="ECO:0000313" key="4">
    <source>
        <dbReference type="EMBL" id="NMM49552.1"/>
    </source>
</evidence>
<dbReference type="Proteomes" id="UP000559010">
    <property type="component" value="Unassembled WGS sequence"/>
</dbReference>
<dbReference type="GO" id="GO:0019288">
    <property type="term" value="P:isopentenyl diphosphate biosynthetic process, methylerythritol 4-phosphate pathway"/>
    <property type="evidence" value="ECO:0007669"/>
    <property type="project" value="UniProtKB-UniRule"/>
</dbReference>
<dbReference type="InterPro" id="IPR029044">
    <property type="entry name" value="Nucleotide-diphossugar_trans"/>
</dbReference>
<dbReference type="FunFam" id="3.90.550.10:FF:000003">
    <property type="entry name" value="2-C-methyl-D-erythritol 4-phosphate cytidylyltransferase"/>
    <property type="match status" value="1"/>
</dbReference>
<evidence type="ECO:0000256" key="3">
    <source>
        <dbReference type="HAMAP-Rule" id="MF_00108"/>
    </source>
</evidence>
<comment type="caution">
    <text evidence="4">The sequence shown here is derived from an EMBL/GenBank/DDBJ whole genome shotgun (WGS) entry which is preliminary data.</text>
</comment>
<comment type="catalytic activity">
    <reaction evidence="3">
        <text>2-C-methyl-D-erythritol 4-phosphate + CTP + H(+) = 4-CDP-2-C-methyl-D-erythritol + diphosphate</text>
        <dbReference type="Rhea" id="RHEA:13429"/>
        <dbReference type="ChEBI" id="CHEBI:15378"/>
        <dbReference type="ChEBI" id="CHEBI:33019"/>
        <dbReference type="ChEBI" id="CHEBI:37563"/>
        <dbReference type="ChEBI" id="CHEBI:57823"/>
        <dbReference type="ChEBI" id="CHEBI:58262"/>
        <dbReference type="EC" id="2.7.7.60"/>
    </reaction>
</comment>
<name>A0A848J923_9BACT</name>
<evidence type="ECO:0000256" key="1">
    <source>
        <dbReference type="ARBA" id="ARBA00022679"/>
    </source>
</evidence>
<proteinExistence type="inferred from homology"/>
<dbReference type="PANTHER" id="PTHR32125">
    <property type="entry name" value="2-C-METHYL-D-ERYTHRITOL 4-PHOSPHATE CYTIDYLYLTRANSFERASE, CHLOROPLASTIC"/>
    <property type="match status" value="1"/>
</dbReference>
<dbReference type="NCBIfam" id="NF001186">
    <property type="entry name" value="PRK00155.2-3"/>
    <property type="match status" value="1"/>
</dbReference>
<feature type="site" description="Positions MEP for the nucleophilic attack" evidence="3">
    <location>
        <position position="209"/>
    </location>
</feature>
<dbReference type="InterPro" id="IPR001228">
    <property type="entry name" value="IspD"/>
</dbReference>
<sequence>MKKYVIIVAGGSGSRMRSDVPKQFLKLKGKPVLMHTIERFYKAFDNDLEIVVVLPQAQHNYWKSLCVEFEFNISHKIVSGGVTRMNSVENGLMAIGEDGIVAIHDGVRPMINEKVIKEAFSSAEVYGSGVVCVYPKDSLRVIKNHESLLTQSVNRAEYLIVQTPQVFRVEQIKSAFKSASNYEFTDDASVYENTGKAINIVIGDYDNIKITTPEDMLLAEALLNG</sequence>
<feature type="site" description="Transition state stabilizer" evidence="3">
    <location>
        <position position="22"/>
    </location>
</feature>
<keyword evidence="1 3" id="KW-0808">Transferase</keyword>
<keyword evidence="2 3" id="KW-0548">Nucleotidyltransferase</keyword>